<protein>
    <submittedName>
        <fullName evidence="1">Uncharacterized protein</fullName>
    </submittedName>
</protein>
<evidence type="ECO:0000313" key="2">
    <source>
        <dbReference type="Proteomes" id="UP001196413"/>
    </source>
</evidence>
<dbReference type="AlphaFoldDB" id="A0AAD5QTW6"/>
<dbReference type="Proteomes" id="UP001196413">
    <property type="component" value="Unassembled WGS sequence"/>
</dbReference>
<reference evidence="1" key="1">
    <citation type="submission" date="2021-06" db="EMBL/GenBank/DDBJ databases">
        <title>Parelaphostrongylus tenuis whole genome reference sequence.</title>
        <authorList>
            <person name="Garwood T.J."/>
            <person name="Larsen P.A."/>
            <person name="Fountain-Jones N.M."/>
            <person name="Garbe J.R."/>
            <person name="Macchietto M.G."/>
            <person name="Kania S.A."/>
            <person name="Gerhold R.W."/>
            <person name="Richards J.E."/>
            <person name="Wolf T.M."/>
        </authorList>
    </citation>
    <scope>NUCLEOTIDE SEQUENCE</scope>
    <source>
        <strain evidence="1">MNPRO001-30</strain>
        <tissue evidence="1">Meninges</tissue>
    </source>
</reference>
<name>A0AAD5QTW6_PARTN</name>
<gene>
    <name evidence="1" type="ORF">KIN20_024778</name>
</gene>
<proteinExistence type="predicted"/>
<sequence>MRFGQCGSKTAPDSDWEDISLRWPFMPAHSGLLVSHMYSSHYLEFCCHIDEDGSNAVCQQIFWHTNQ</sequence>
<evidence type="ECO:0000313" key="1">
    <source>
        <dbReference type="EMBL" id="KAJ1364648.1"/>
    </source>
</evidence>
<organism evidence="1 2">
    <name type="scientific">Parelaphostrongylus tenuis</name>
    <name type="common">Meningeal worm</name>
    <dbReference type="NCBI Taxonomy" id="148309"/>
    <lineage>
        <taxon>Eukaryota</taxon>
        <taxon>Metazoa</taxon>
        <taxon>Ecdysozoa</taxon>
        <taxon>Nematoda</taxon>
        <taxon>Chromadorea</taxon>
        <taxon>Rhabditida</taxon>
        <taxon>Rhabditina</taxon>
        <taxon>Rhabditomorpha</taxon>
        <taxon>Strongyloidea</taxon>
        <taxon>Metastrongylidae</taxon>
        <taxon>Parelaphostrongylus</taxon>
    </lineage>
</organism>
<dbReference type="EMBL" id="JAHQIW010005020">
    <property type="protein sequence ID" value="KAJ1364648.1"/>
    <property type="molecule type" value="Genomic_DNA"/>
</dbReference>
<comment type="caution">
    <text evidence="1">The sequence shown here is derived from an EMBL/GenBank/DDBJ whole genome shotgun (WGS) entry which is preliminary data.</text>
</comment>
<accession>A0AAD5QTW6</accession>
<keyword evidence="2" id="KW-1185">Reference proteome</keyword>